<dbReference type="GO" id="GO:0046872">
    <property type="term" value="F:metal ion binding"/>
    <property type="evidence" value="ECO:0007669"/>
    <property type="project" value="UniProtKB-KW"/>
</dbReference>
<dbReference type="RefSeq" id="WP_011096641.1">
    <property type="nucleotide sequence ID" value="NC_004572.3"/>
</dbReference>
<dbReference type="KEGG" id="twh:TWT_685"/>
<evidence type="ECO:0000313" key="9">
    <source>
        <dbReference type="EMBL" id="AAO44782.1"/>
    </source>
</evidence>
<keyword evidence="4 6" id="KW-0460">Magnesium</keyword>
<gene>
    <name evidence="9" type="ordered locus">TWT_685</name>
</gene>
<dbReference type="STRING" id="203267.TWT_685"/>
<dbReference type="SUPFAM" id="SSF56219">
    <property type="entry name" value="DNase I-like"/>
    <property type="match status" value="1"/>
</dbReference>
<sequence length="281" mass="31739">MLEVASVNVNGIRAAHRKGMDLWLKERNPDILTIQEVRAQESDLRGILPNWNISFDPCSIPGRAGVAIASKFPPIAVRTKLRANKILNPETASEEPLNTSGRWIEADYDIAGKLVTVVSCYVYAGEARTIKQEEKMAFLQAVEKRMKSLVKEEFALVTGDFNVGHTTLDIKNWRGNLDKSGFLPEERAYLDALVGNESDKEYNAGAGQGWIDVVRKIKGGIDGPYTWWSMRGNAFDNDTGWRIDYQFATQRLKALWVAIDRQKSYAQRWTDHAPVVVKYDF</sequence>
<proteinExistence type="inferred from homology"/>
<feature type="active site" description="Proton donor/acceptor" evidence="5">
    <location>
        <position position="160"/>
    </location>
</feature>
<dbReference type="PANTHER" id="PTHR43250">
    <property type="entry name" value="EXODEOXYRIBONUCLEASE III"/>
    <property type="match status" value="1"/>
</dbReference>
<feature type="active site" description="Proton acceptor" evidence="5">
    <location>
        <position position="272"/>
    </location>
</feature>
<dbReference type="NCBIfam" id="TIGR00633">
    <property type="entry name" value="xth"/>
    <property type="match status" value="1"/>
</dbReference>
<feature type="domain" description="Endonuclease/exonuclease/phosphatase" evidence="8">
    <location>
        <begin position="5"/>
        <end position="261"/>
    </location>
</feature>
<dbReference type="GO" id="GO:0006281">
    <property type="term" value="P:DNA repair"/>
    <property type="evidence" value="ECO:0007669"/>
    <property type="project" value="InterPro"/>
</dbReference>
<dbReference type="InterPro" id="IPR005135">
    <property type="entry name" value="Endo/exonuclease/phosphatase"/>
</dbReference>
<comment type="similarity">
    <text evidence="1">Belongs to the DNA repair enzymes AP/ExoA family.</text>
</comment>
<keyword evidence="10" id="KW-1185">Reference proteome</keyword>
<evidence type="ECO:0000256" key="1">
    <source>
        <dbReference type="ARBA" id="ARBA00007092"/>
    </source>
</evidence>
<evidence type="ECO:0000256" key="2">
    <source>
        <dbReference type="ARBA" id="ARBA00022723"/>
    </source>
</evidence>
<evidence type="ECO:0000313" key="10">
    <source>
        <dbReference type="Proteomes" id="UP000002200"/>
    </source>
</evidence>
<dbReference type="InterPro" id="IPR004808">
    <property type="entry name" value="AP_endonuc_1"/>
</dbReference>
<dbReference type="InterPro" id="IPR036691">
    <property type="entry name" value="Endo/exonu/phosph_ase_sf"/>
</dbReference>
<evidence type="ECO:0000256" key="3">
    <source>
        <dbReference type="ARBA" id="ARBA00022801"/>
    </source>
</evidence>
<feature type="binding site" evidence="6">
    <location>
        <position position="160"/>
    </location>
    <ligand>
        <name>Mg(2+)</name>
        <dbReference type="ChEBI" id="CHEBI:18420"/>
        <label>1</label>
    </ligand>
</feature>
<accession>Q83FN2</accession>
<dbReference type="HOGENOM" id="CLU_027539_3_0_11"/>
<organism evidence="9 10">
    <name type="scientific">Tropheryma whipplei (strain Twist)</name>
    <name type="common">Whipple's bacillus</name>
    <dbReference type="NCBI Taxonomy" id="203267"/>
    <lineage>
        <taxon>Bacteria</taxon>
        <taxon>Bacillati</taxon>
        <taxon>Actinomycetota</taxon>
        <taxon>Actinomycetes</taxon>
        <taxon>Micrococcales</taxon>
        <taxon>Tropherymataceae</taxon>
        <taxon>Tropheryma</taxon>
    </lineage>
</organism>
<feature type="site" description="Transition state stabilizer" evidence="7">
    <location>
        <position position="162"/>
    </location>
</feature>
<evidence type="ECO:0000256" key="4">
    <source>
        <dbReference type="ARBA" id="ARBA00022842"/>
    </source>
</evidence>
<feature type="binding site" evidence="6">
    <location>
        <position position="271"/>
    </location>
    <ligand>
        <name>Mg(2+)</name>
        <dbReference type="ChEBI" id="CHEBI:18420"/>
        <label>1</label>
    </ligand>
</feature>
<dbReference type="GO" id="GO:0008311">
    <property type="term" value="F:double-stranded DNA 3'-5' DNA exonuclease activity"/>
    <property type="evidence" value="ECO:0007669"/>
    <property type="project" value="UniProtKB-EC"/>
</dbReference>
<feature type="binding site" evidence="6">
    <location>
        <position position="8"/>
    </location>
    <ligand>
        <name>Mg(2+)</name>
        <dbReference type="ChEBI" id="CHEBI:18420"/>
        <label>1</label>
    </ligand>
</feature>
<dbReference type="Gene3D" id="3.60.10.10">
    <property type="entry name" value="Endonuclease/exonuclease/phosphatase"/>
    <property type="match status" value="1"/>
</dbReference>
<keyword evidence="3 9" id="KW-0378">Hydrolase</keyword>
<evidence type="ECO:0000256" key="6">
    <source>
        <dbReference type="PIRSR" id="PIRSR604808-2"/>
    </source>
</evidence>
<feature type="site" description="Interaction with DNA substrate" evidence="7">
    <location>
        <position position="272"/>
    </location>
</feature>
<evidence type="ECO:0000256" key="5">
    <source>
        <dbReference type="PIRSR" id="PIRSR604808-1"/>
    </source>
</evidence>
<keyword evidence="6" id="KW-0464">Manganese</keyword>
<evidence type="ECO:0000259" key="8">
    <source>
        <dbReference type="Pfam" id="PF03372"/>
    </source>
</evidence>
<dbReference type="EMBL" id="AE014184">
    <property type="protein sequence ID" value="AAO44782.1"/>
    <property type="molecule type" value="Genomic_DNA"/>
</dbReference>
<feature type="site" description="Important for catalytic activity" evidence="7">
    <location>
        <position position="244"/>
    </location>
</feature>
<dbReference type="EC" id="3.1.11.2" evidence="9"/>
<dbReference type="Pfam" id="PF03372">
    <property type="entry name" value="Exo_endo_phos"/>
    <property type="match status" value="1"/>
</dbReference>
<dbReference type="PANTHER" id="PTHR43250:SF2">
    <property type="entry name" value="EXODEOXYRIBONUCLEASE III"/>
    <property type="match status" value="1"/>
</dbReference>
<dbReference type="Proteomes" id="UP000002200">
    <property type="component" value="Chromosome"/>
</dbReference>
<dbReference type="PROSITE" id="PS51435">
    <property type="entry name" value="AP_NUCLEASE_F1_4"/>
    <property type="match status" value="1"/>
</dbReference>
<dbReference type="eggNOG" id="COG0708">
    <property type="taxonomic scope" value="Bacteria"/>
</dbReference>
<name>Q83FN2_TROWT</name>
<keyword evidence="2 6" id="KW-0479">Metal-binding</keyword>
<feature type="binding site" evidence="6">
    <location>
        <position position="162"/>
    </location>
    <ligand>
        <name>Mg(2+)</name>
        <dbReference type="ChEBI" id="CHEBI:18420"/>
        <label>1</label>
    </ligand>
</feature>
<dbReference type="GeneID" id="67388479"/>
<dbReference type="CDD" id="cd10281">
    <property type="entry name" value="Nape_like_AP-endo"/>
    <property type="match status" value="1"/>
</dbReference>
<comment type="cofactor">
    <cofactor evidence="6">
        <name>Mg(2+)</name>
        <dbReference type="ChEBI" id="CHEBI:18420"/>
    </cofactor>
    <cofactor evidence="6">
        <name>Mn(2+)</name>
        <dbReference type="ChEBI" id="CHEBI:29035"/>
    </cofactor>
    <text evidence="6">Probably binds two magnesium or manganese ions per subunit.</text>
</comment>
<feature type="binding site" evidence="6">
    <location>
        <position position="36"/>
    </location>
    <ligand>
        <name>Mg(2+)</name>
        <dbReference type="ChEBI" id="CHEBI:18420"/>
        <label>1</label>
    </ligand>
</feature>
<reference evidence="9 10" key="1">
    <citation type="journal article" date="2003" name="Genome Res.">
        <title>Tropheryma whipplei twist: a human pathogenic Actinobacteria with a reduced genome.</title>
        <authorList>
            <person name="Raoult D."/>
            <person name="Ogata H."/>
            <person name="Audic S."/>
            <person name="Robert C."/>
            <person name="Suhre K."/>
            <person name="Drancourt M."/>
            <person name="Claverie J.-M."/>
        </authorList>
    </citation>
    <scope>NUCLEOTIDE SEQUENCE [LARGE SCALE GENOMIC DNA]</scope>
    <source>
        <strain evidence="9 10">Twist</strain>
    </source>
</reference>
<feature type="active site" evidence="5">
    <location>
        <position position="121"/>
    </location>
</feature>
<feature type="binding site" evidence="6">
    <location>
        <position position="272"/>
    </location>
    <ligand>
        <name>Mg(2+)</name>
        <dbReference type="ChEBI" id="CHEBI:18420"/>
        <label>1</label>
    </ligand>
</feature>
<dbReference type="OrthoDB" id="9803914at2"/>
<evidence type="ECO:0000256" key="7">
    <source>
        <dbReference type="PIRSR" id="PIRSR604808-3"/>
    </source>
</evidence>
<dbReference type="InterPro" id="IPR037493">
    <property type="entry name" value="ExoIII-like"/>
</dbReference>
<protein>
    <submittedName>
        <fullName evidence="9">Putative exodeoxyribonuclease</fullName>
        <ecNumber evidence="9">3.1.11.2</ecNumber>
    </submittedName>
</protein>
<dbReference type="AlphaFoldDB" id="Q83FN2"/>